<comment type="caution">
    <text evidence="1">The sequence shown here is derived from an EMBL/GenBank/DDBJ whole genome shotgun (WGS) entry which is preliminary data.</text>
</comment>
<gene>
    <name evidence="1" type="ORF">CXB51_010189</name>
</gene>
<dbReference type="AlphaFoldDB" id="A0A8J6D2T1"/>
<dbReference type="OrthoDB" id="992143at2759"/>
<name>A0A8J6D2T1_9ROSI</name>
<organism evidence="1 2">
    <name type="scientific">Gossypium anomalum</name>
    <dbReference type="NCBI Taxonomy" id="47600"/>
    <lineage>
        <taxon>Eukaryota</taxon>
        <taxon>Viridiplantae</taxon>
        <taxon>Streptophyta</taxon>
        <taxon>Embryophyta</taxon>
        <taxon>Tracheophyta</taxon>
        <taxon>Spermatophyta</taxon>
        <taxon>Magnoliopsida</taxon>
        <taxon>eudicotyledons</taxon>
        <taxon>Gunneridae</taxon>
        <taxon>Pentapetalae</taxon>
        <taxon>rosids</taxon>
        <taxon>malvids</taxon>
        <taxon>Malvales</taxon>
        <taxon>Malvaceae</taxon>
        <taxon>Malvoideae</taxon>
        <taxon>Gossypium</taxon>
    </lineage>
</organism>
<reference evidence="1 2" key="1">
    <citation type="journal article" date="2021" name="bioRxiv">
        <title>The Gossypium anomalum genome as a resource for cotton improvement and evolutionary analysis of hybrid incompatibility.</title>
        <authorList>
            <person name="Grover C.E."/>
            <person name="Yuan D."/>
            <person name="Arick M.A."/>
            <person name="Miller E.R."/>
            <person name="Hu G."/>
            <person name="Peterson D.G."/>
            <person name="Wendel J.F."/>
            <person name="Udall J.A."/>
        </authorList>
    </citation>
    <scope>NUCLEOTIDE SEQUENCE [LARGE SCALE GENOMIC DNA]</scope>
    <source>
        <strain evidence="1">JFW-Udall</strain>
        <tissue evidence="1">Leaf</tissue>
    </source>
</reference>
<proteinExistence type="predicted"/>
<accession>A0A8J6D2T1</accession>
<evidence type="ECO:0000313" key="1">
    <source>
        <dbReference type="EMBL" id="KAG8492876.1"/>
    </source>
</evidence>
<protein>
    <submittedName>
        <fullName evidence="1">Uncharacterized protein</fullName>
    </submittedName>
</protein>
<evidence type="ECO:0000313" key="2">
    <source>
        <dbReference type="Proteomes" id="UP000701853"/>
    </source>
</evidence>
<keyword evidence="2" id="KW-1185">Reference proteome</keyword>
<sequence>MLELEPNKPSFKEILLENSSTSPRVDVLMPLNEEEEVTLLDDDVSISMDGPYPQVCFSERVHSLIDEHNKGKFARVAVVVDISKPLCAIHRFYEGLPSICYTYGKVGHIKENYSQGPKEQAVIKPITVMEEIAVQTPRSKVGESDLNTKDQDFYGPWM</sequence>
<dbReference type="Proteomes" id="UP000701853">
    <property type="component" value="Chromosome 5"/>
</dbReference>
<dbReference type="EMBL" id="JAHUZN010000005">
    <property type="protein sequence ID" value="KAG8492876.1"/>
    <property type="molecule type" value="Genomic_DNA"/>
</dbReference>